<dbReference type="OrthoDB" id="9803925at2"/>
<dbReference type="RefSeq" id="WP_079689397.1">
    <property type="nucleotide sequence ID" value="NZ_FUZU01000004.1"/>
</dbReference>
<dbReference type="InterPro" id="IPR013520">
    <property type="entry name" value="Ribonucl_H"/>
</dbReference>
<dbReference type="SUPFAM" id="SSF53098">
    <property type="entry name" value="Ribonuclease H-like"/>
    <property type="match status" value="1"/>
</dbReference>
<dbReference type="SMART" id="SM00479">
    <property type="entry name" value="EXOIII"/>
    <property type="match status" value="1"/>
</dbReference>
<evidence type="ECO:0000313" key="2">
    <source>
        <dbReference type="EMBL" id="SKC85203.1"/>
    </source>
</evidence>
<keyword evidence="2" id="KW-0269">Exonuclease</keyword>
<dbReference type="Pfam" id="PF16473">
    <property type="entry name" value="Rv2179c-like"/>
    <property type="match status" value="1"/>
</dbReference>
<dbReference type="InterPro" id="IPR012337">
    <property type="entry name" value="RNaseH-like_sf"/>
</dbReference>
<dbReference type="STRING" id="688867.SAMN05660236_4864"/>
<keyword evidence="3" id="KW-1185">Reference proteome</keyword>
<dbReference type="GO" id="GO:0003676">
    <property type="term" value="F:nucleic acid binding"/>
    <property type="evidence" value="ECO:0007669"/>
    <property type="project" value="InterPro"/>
</dbReference>
<accession>A0A1T5MAT3</accession>
<dbReference type="GO" id="GO:0006259">
    <property type="term" value="P:DNA metabolic process"/>
    <property type="evidence" value="ECO:0007669"/>
    <property type="project" value="UniProtKB-ARBA"/>
</dbReference>
<organism evidence="2 3">
    <name type="scientific">Ohtaekwangia koreensis</name>
    <dbReference type="NCBI Taxonomy" id="688867"/>
    <lineage>
        <taxon>Bacteria</taxon>
        <taxon>Pseudomonadati</taxon>
        <taxon>Bacteroidota</taxon>
        <taxon>Cytophagia</taxon>
        <taxon>Cytophagales</taxon>
        <taxon>Fulvivirgaceae</taxon>
        <taxon>Ohtaekwangia</taxon>
    </lineage>
</organism>
<protein>
    <submittedName>
        <fullName evidence="2">Exonuclease</fullName>
    </submittedName>
</protein>
<reference evidence="2 3" key="1">
    <citation type="submission" date="2017-02" db="EMBL/GenBank/DDBJ databases">
        <authorList>
            <person name="Peterson S.W."/>
        </authorList>
    </citation>
    <scope>NUCLEOTIDE SEQUENCE [LARGE SCALE GENOMIC DNA]</scope>
    <source>
        <strain evidence="2 3">DSM 25262</strain>
    </source>
</reference>
<proteinExistence type="predicted"/>
<gene>
    <name evidence="2" type="ORF">SAMN05660236_4864</name>
</gene>
<dbReference type="InterPro" id="IPR036397">
    <property type="entry name" value="RNaseH_sf"/>
</dbReference>
<evidence type="ECO:0000259" key="1">
    <source>
        <dbReference type="SMART" id="SM00479"/>
    </source>
</evidence>
<dbReference type="AlphaFoldDB" id="A0A1T5MAT3"/>
<keyword evidence="2" id="KW-0540">Nuclease</keyword>
<dbReference type="Proteomes" id="UP000190961">
    <property type="component" value="Unassembled WGS sequence"/>
</dbReference>
<sequence>MSYIVVDVEADGPIPHKYSMVSFGAVVLDGTLSKTFYGQVKPISEEWIPEALAVSGLTREQHLSFKEPEAEMARFHAWLSATSSGRPVFVSDNLAFDWQWINYYFHFYLNENPFGFSGRRIGDLYCGMKMNTGLNHEWKKLFRQTKHDHNPVNDAKGNAEALLKMNMLGLKIPIG</sequence>
<dbReference type="GO" id="GO:0004527">
    <property type="term" value="F:exonuclease activity"/>
    <property type="evidence" value="ECO:0007669"/>
    <property type="project" value="UniProtKB-KW"/>
</dbReference>
<feature type="domain" description="Exonuclease" evidence="1">
    <location>
        <begin position="2"/>
        <end position="171"/>
    </location>
</feature>
<dbReference type="InterPro" id="IPR033390">
    <property type="entry name" value="Rv2179c-like"/>
</dbReference>
<evidence type="ECO:0000313" key="3">
    <source>
        <dbReference type="Proteomes" id="UP000190961"/>
    </source>
</evidence>
<name>A0A1T5MAT3_9BACT</name>
<dbReference type="Gene3D" id="3.30.420.10">
    <property type="entry name" value="Ribonuclease H-like superfamily/Ribonuclease H"/>
    <property type="match status" value="1"/>
</dbReference>
<keyword evidence="2" id="KW-0378">Hydrolase</keyword>
<dbReference type="EMBL" id="FUZU01000004">
    <property type="protein sequence ID" value="SKC85203.1"/>
    <property type="molecule type" value="Genomic_DNA"/>
</dbReference>